<evidence type="ECO:0000256" key="9">
    <source>
        <dbReference type="ARBA" id="ARBA00022844"/>
    </source>
</evidence>
<keyword evidence="15" id="KW-0325">Glycoprotein</keyword>
<dbReference type="GO" id="GO:0016020">
    <property type="term" value="C:membrane"/>
    <property type="evidence" value="ECO:0007669"/>
    <property type="project" value="UniProtKB-UniRule"/>
</dbReference>
<keyword evidence="9" id="KW-0946">Virion</keyword>
<evidence type="ECO:0000256" key="8">
    <source>
        <dbReference type="ARBA" id="ARBA00022692"/>
    </source>
</evidence>
<keyword evidence="7" id="KW-0964">Secreted</keyword>
<keyword evidence="10 18" id="KW-1043">Host membrane</keyword>
<evidence type="ECO:0000256" key="13">
    <source>
        <dbReference type="ARBA" id="ARBA00023065"/>
    </source>
</evidence>
<dbReference type="InterPro" id="IPR046445">
    <property type="entry name" value="a/bCoV_VIROPORIN_3A-like_TM"/>
</dbReference>
<feature type="transmembrane region" description="Helical" evidence="19">
    <location>
        <begin position="76"/>
        <end position="99"/>
    </location>
</feature>
<dbReference type="GO" id="GO:0030430">
    <property type="term" value="C:host cell cytoplasm"/>
    <property type="evidence" value="ECO:0007669"/>
    <property type="project" value="UniProtKB-SubCell"/>
</dbReference>
<keyword evidence="12" id="KW-1182">Viral ion channel</keyword>
<evidence type="ECO:0000256" key="10">
    <source>
        <dbReference type="ARBA" id="ARBA00022870"/>
    </source>
</evidence>
<evidence type="ECO:0000256" key="1">
    <source>
        <dbReference type="ARBA" id="ARBA00004192"/>
    </source>
</evidence>
<dbReference type="GO" id="GO:0005576">
    <property type="term" value="C:extracellular region"/>
    <property type="evidence" value="ECO:0007669"/>
    <property type="project" value="UniProtKB-SubCell"/>
</dbReference>
<dbReference type="InterPro" id="IPR024407">
    <property type="entry name" value="Protein_3a_bCoV"/>
</dbReference>
<keyword evidence="5" id="KW-0813">Transport</keyword>
<dbReference type="Pfam" id="PF11289">
    <property type="entry name" value="bCoV_viroporin"/>
    <property type="match status" value="1"/>
</dbReference>
<dbReference type="GO" id="GO:0005216">
    <property type="term" value="F:monoatomic ion channel activity"/>
    <property type="evidence" value="ECO:0007669"/>
    <property type="project" value="InterPro"/>
</dbReference>
<feature type="domain" description="CoV 3a-like viroporin CD" evidence="21">
    <location>
        <begin position="145"/>
        <end position="237"/>
    </location>
</feature>
<evidence type="ECO:0000256" key="7">
    <source>
        <dbReference type="ARBA" id="ARBA00022525"/>
    </source>
</evidence>
<protein>
    <submittedName>
        <fullName evidence="22">Protein 3</fullName>
    </submittedName>
</protein>
<keyword evidence="6" id="KW-1032">Host cell membrane</keyword>
<keyword evidence="16" id="KW-1035">Host cytoplasm</keyword>
<dbReference type="InterPro" id="IPR046446">
    <property type="entry name" value="a/bCoV_VIROPORIN_3A-like_CD"/>
</dbReference>
<evidence type="ECO:0000256" key="14">
    <source>
        <dbReference type="ARBA" id="ARBA00023136"/>
    </source>
</evidence>
<dbReference type="CDD" id="cd21648">
    <property type="entry name" value="SARS-CoV-like_ORF3a"/>
    <property type="match status" value="1"/>
</dbReference>
<evidence type="ECO:0000256" key="18">
    <source>
        <dbReference type="PROSITE-ProRule" id="PRU01311"/>
    </source>
</evidence>
<keyword evidence="11 18" id="KW-1133">Transmembrane helix</keyword>
<accession>A0A023PTR5</accession>
<keyword evidence="17" id="KW-0407">Ion channel</keyword>
<dbReference type="EMBL" id="KF569996">
    <property type="protein sequence ID" value="AHX37559.1"/>
    <property type="molecule type" value="Genomic_RNA"/>
</dbReference>
<dbReference type="GO" id="GO:0044423">
    <property type="term" value="C:virion component"/>
    <property type="evidence" value="ECO:0007669"/>
    <property type="project" value="UniProtKB-KW"/>
</dbReference>
<comment type="subcellular location">
    <subcellularLocation>
        <location evidence="3">Host cell membrane</location>
        <topology evidence="3">Multi-pass membrane protein</topology>
    </subcellularLocation>
    <subcellularLocation>
        <location evidence="1">Host cytoplasm</location>
    </subcellularLocation>
    <subcellularLocation>
        <location evidence="4">Secreted</location>
    </subcellularLocation>
    <subcellularLocation>
        <location evidence="2">Virion</location>
    </subcellularLocation>
</comment>
<evidence type="ECO:0000256" key="5">
    <source>
        <dbReference type="ARBA" id="ARBA00022448"/>
    </source>
</evidence>
<reference evidence="22 23" key="1">
    <citation type="journal article" date="2014" name="J. Virol.">
        <title>Identification of diverse alphacoronaviruses and genomic characterization of a novel severe acute respiratory syndrome-like coronavirus from bats in china.</title>
        <authorList>
            <person name="He B."/>
            <person name="Zhang Y."/>
            <person name="Xu L."/>
            <person name="Yang W."/>
            <person name="Yang F."/>
            <person name="Feng Y."/>
            <person name="Xia L."/>
            <person name="Zhou J."/>
            <person name="Zhen W."/>
            <person name="Feng Y."/>
            <person name="Guo H."/>
            <person name="Zhang H."/>
            <person name="Tu C."/>
        </authorList>
    </citation>
    <scope>NUCLEOTIDE SEQUENCE [LARGE SCALE GENOMIC DNA]</scope>
    <source>
        <strain evidence="22">LYRa11</strain>
    </source>
</reference>
<evidence type="ECO:0000256" key="16">
    <source>
        <dbReference type="ARBA" id="ARBA00023200"/>
    </source>
</evidence>
<feature type="transmembrane region" description="Helical" evidence="19">
    <location>
        <begin position="43"/>
        <end position="64"/>
    </location>
</feature>
<feature type="domain" description="CoV 3a-like viroporin TM" evidence="20">
    <location>
        <begin position="33"/>
        <end position="141"/>
    </location>
</feature>
<dbReference type="GO" id="GO:0020002">
    <property type="term" value="C:host cell plasma membrane"/>
    <property type="evidence" value="ECO:0007669"/>
    <property type="project" value="UniProtKB-SubCell"/>
</dbReference>
<evidence type="ECO:0000256" key="19">
    <source>
        <dbReference type="SAM" id="Phobius"/>
    </source>
</evidence>
<proteinExistence type="predicted"/>
<keyword evidence="14 18" id="KW-0472">Membrane</keyword>
<dbReference type="PROSITE" id="PS51966">
    <property type="entry name" value="COV_VIROPORIN_3A_TM"/>
    <property type="match status" value="1"/>
</dbReference>
<evidence type="ECO:0000259" key="21">
    <source>
        <dbReference type="PROSITE" id="PS51967"/>
    </source>
</evidence>
<organism evidence="22 23">
    <name type="scientific">Rhinolophus affinis coronavirus</name>
    <dbReference type="NCBI Taxonomy" id="1487703"/>
    <lineage>
        <taxon>Viruses</taxon>
        <taxon>Riboviria</taxon>
        <taxon>Orthornavirae</taxon>
        <taxon>Pisuviricota</taxon>
        <taxon>Pisoniviricetes</taxon>
        <taxon>Nidovirales</taxon>
        <taxon>Cornidovirineae</taxon>
        <taxon>Coronaviridae</taxon>
        <taxon>Orthocoronavirinae</taxon>
        <taxon>Betacoronavirus</taxon>
        <taxon>Sarbecovirus</taxon>
        <taxon>Betacoronavirus pandemicum</taxon>
        <taxon>Severe acute respiratory syndrome coronavirus</taxon>
    </lineage>
</organism>
<evidence type="ECO:0000313" key="23">
    <source>
        <dbReference type="Proteomes" id="UP000150494"/>
    </source>
</evidence>
<keyword evidence="8 18" id="KW-0812">Transmembrane</keyword>
<evidence type="ECO:0000256" key="2">
    <source>
        <dbReference type="ARBA" id="ARBA00004328"/>
    </source>
</evidence>
<feature type="transmembrane region" description="Helical" evidence="19">
    <location>
        <begin position="105"/>
        <end position="125"/>
    </location>
</feature>
<dbReference type="PROSITE" id="PS51967">
    <property type="entry name" value="COV_VIROPORIN_3A_CD"/>
    <property type="match status" value="1"/>
</dbReference>
<evidence type="ECO:0000256" key="3">
    <source>
        <dbReference type="ARBA" id="ARBA00004598"/>
    </source>
</evidence>
<dbReference type="Proteomes" id="UP000150494">
    <property type="component" value="Segment"/>
</dbReference>
<evidence type="ECO:0000256" key="4">
    <source>
        <dbReference type="ARBA" id="ARBA00004613"/>
    </source>
</evidence>
<keyword evidence="13" id="KW-0406">Ion transport</keyword>
<evidence type="ECO:0000256" key="17">
    <source>
        <dbReference type="ARBA" id="ARBA00023303"/>
    </source>
</evidence>
<evidence type="ECO:0000313" key="22">
    <source>
        <dbReference type="EMBL" id="AHX37559.1"/>
    </source>
</evidence>
<sequence>MDLFMRIFTLGSITAQPGKIDNASPASTVHATATIPLQATLPFGWLVIGVAFLAVFQSATKIIALNKRWQLALYKGFQFICNLLLLFVTIYSHLLLVAAGMEAQFLYLYALIYFLQCINACRIIMRCWLCWKCRSKNPLLYDANYFVCWHTNCYDYCIPYNSVTDTIVLTSSDGTNVPKLKEDYQIGGYSEDWHSGVKDYVVIHGYFTEIYYQLESTQLSTDTGAENATFFIYSKLVKDADHVQIHTIDGSSGVVNPAMDPIYDEPTTTTSVPL</sequence>
<evidence type="ECO:0000256" key="11">
    <source>
        <dbReference type="ARBA" id="ARBA00022989"/>
    </source>
</evidence>
<evidence type="ECO:0000256" key="12">
    <source>
        <dbReference type="ARBA" id="ARBA00023039"/>
    </source>
</evidence>
<evidence type="ECO:0000256" key="6">
    <source>
        <dbReference type="ARBA" id="ARBA00022511"/>
    </source>
</evidence>
<evidence type="ECO:0000259" key="20">
    <source>
        <dbReference type="PROSITE" id="PS51966"/>
    </source>
</evidence>
<evidence type="ECO:0000256" key="15">
    <source>
        <dbReference type="ARBA" id="ARBA00023180"/>
    </source>
</evidence>
<name>A0A023PTR5_SARS</name>